<evidence type="ECO:0000256" key="5">
    <source>
        <dbReference type="ARBA" id="ARBA00022800"/>
    </source>
</evidence>
<feature type="binding site" evidence="11">
    <location>
        <position position="463"/>
    </location>
    <ligand>
        <name>GMP</name>
        <dbReference type="ChEBI" id="CHEBI:58115"/>
    </ligand>
</feature>
<feature type="binding site" evidence="11">
    <location>
        <begin position="361"/>
        <end position="364"/>
    </location>
    <ligand>
        <name>GMP</name>
        <dbReference type="ChEBI" id="CHEBI:58115"/>
    </ligand>
</feature>
<dbReference type="Pfam" id="PF01139">
    <property type="entry name" value="RtcB"/>
    <property type="match status" value="1"/>
</dbReference>
<feature type="active site" description="GMP-histidine intermediate" evidence="10">
    <location>
        <position position="387"/>
    </location>
</feature>
<sequence>MKNLLKRMDNVRLLLEKEAFPGMAVPGLIYADHYIETMLEQDSALEQVAHVACLPGIVGYSYAMPDIHWGYGFPIGGVAAFDVNEGIISPGGVGYDISCGVRLLSSYIKLADIKPVLDALTTALFSAVPSGVGSSSAIRLSLKDLDDVLRKGARWAVKEGMGMQDDLDRTEEGGCLDGALCEFVSSRAKERGKNQLGTLGSGNHFLEIQVVDEIFDKAAASQMNLESGSITVMIHCGSRGLGHQVCDDYLKVMRRAMAKYKIDVPDRQLCCAPIQSEEGQQYIGSMKAAANFAMANRQIIGSVVRDVFAQFFPGKPLFPVYDVSHNMAHIEKHIWEGRKREVCVHRKGATRAFEGQPVLIPGSMGTASYVLVGTKKAEMESFASTCHGAGRVLSRNEAVKRTRGQNLVREMADRGVTVKADSFRTLGEEMPEAYKDISAVVEVVHQAQLSLKVAKLKPVAVIKG</sequence>
<dbReference type="GO" id="GO:0006396">
    <property type="term" value="P:RNA processing"/>
    <property type="evidence" value="ECO:0007669"/>
    <property type="project" value="InterPro"/>
</dbReference>
<dbReference type="GO" id="GO:0170057">
    <property type="term" value="F:RNA ligase (GTP) activity"/>
    <property type="evidence" value="ECO:0007669"/>
    <property type="project" value="UniProtKB-EC"/>
</dbReference>
<dbReference type="Gene3D" id="3.90.1860.10">
    <property type="entry name" value="tRNA-splicing ligase RtcB"/>
    <property type="match status" value="1"/>
</dbReference>
<evidence type="ECO:0000256" key="11">
    <source>
        <dbReference type="PIRSR" id="PIRSR601233-2"/>
    </source>
</evidence>
<evidence type="ECO:0000256" key="6">
    <source>
        <dbReference type="ARBA" id="ARBA00023134"/>
    </source>
</evidence>
<feature type="binding site" evidence="11">
    <location>
        <position position="368"/>
    </location>
    <ligand>
        <name>GMP</name>
        <dbReference type="ChEBI" id="CHEBI:58115"/>
    </ligand>
</feature>
<feature type="binding site" evidence="12">
    <location>
        <position position="96"/>
    </location>
    <ligand>
        <name>Mn(2+)</name>
        <dbReference type="ChEBI" id="CHEBI:29035"/>
        <label>1</label>
    </ligand>
</feature>
<keyword evidence="2 13" id="KW-0436">Ligase</keyword>
<dbReference type="InterPro" id="IPR001233">
    <property type="entry name" value="RtcB"/>
</dbReference>
<evidence type="ECO:0000256" key="9">
    <source>
        <dbReference type="ARBA" id="ARBA00049514"/>
    </source>
</evidence>
<protein>
    <recommendedName>
        <fullName evidence="13">tRNA-splicing ligase RtcB</fullName>
        <ecNumber evidence="13">6.5.1.-</ecNumber>
    </recommendedName>
</protein>
<comment type="catalytic activity">
    <reaction evidence="9">
        <text>a 3'-end 2',3'-cyclophospho-ribonucleotide-RNA + a 5'-end dephospho-ribonucleoside-RNA + GTP + H2O = a ribonucleotidyl-ribonucleotide-RNA + GMP + diphosphate + H(+)</text>
        <dbReference type="Rhea" id="RHEA:68080"/>
        <dbReference type="Rhea" id="RHEA-COMP:10464"/>
        <dbReference type="Rhea" id="RHEA-COMP:13936"/>
        <dbReference type="Rhea" id="RHEA-COMP:17355"/>
        <dbReference type="ChEBI" id="CHEBI:15377"/>
        <dbReference type="ChEBI" id="CHEBI:15378"/>
        <dbReference type="ChEBI" id="CHEBI:33019"/>
        <dbReference type="ChEBI" id="CHEBI:37565"/>
        <dbReference type="ChEBI" id="CHEBI:58115"/>
        <dbReference type="ChEBI" id="CHEBI:83064"/>
        <dbReference type="ChEBI" id="CHEBI:138284"/>
        <dbReference type="ChEBI" id="CHEBI:173118"/>
        <dbReference type="EC" id="6.5.1.8"/>
    </reaction>
</comment>
<evidence type="ECO:0000256" key="10">
    <source>
        <dbReference type="PIRSR" id="PIRSR601233-1"/>
    </source>
</evidence>
<dbReference type="InterPro" id="IPR036025">
    <property type="entry name" value="RtcB-like_sf"/>
</dbReference>
<feature type="binding site" evidence="12">
    <location>
        <position position="325"/>
    </location>
    <ligand>
        <name>Mn(2+)</name>
        <dbReference type="ChEBI" id="CHEBI:29035"/>
        <label>2</label>
    </ligand>
</feature>
<comment type="cofactor">
    <cofactor evidence="12 13">
        <name>Mn(2+)</name>
        <dbReference type="ChEBI" id="CHEBI:29035"/>
    </cofactor>
    <text evidence="12 13">Binds 2 manganese ions per subunit.</text>
</comment>
<dbReference type="OrthoDB" id="9802323at2"/>
<evidence type="ECO:0000256" key="1">
    <source>
        <dbReference type="ARBA" id="ARBA00008071"/>
    </source>
</evidence>
<evidence type="ECO:0000256" key="12">
    <source>
        <dbReference type="PIRSR" id="PIRSR601233-3"/>
    </source>
</evidence>
<comment type="similarity">
    <text evidence="1 13">Belongs to the RtcB family.</text>
</comment>
<dbReference type="Proteomes" id="UP000002366">
    <property type="component" value="Chromosome"/>
</dbReference>
<feature type="binding site" evidence="12">
    <location>
        <position position="235"/>
    </location>
    <ligand>
        <name>Mn(2+)</name>
        <dbReference type="ChEBI" id="CHEBI:29035"/>
        <label>2</label>
    </ligand>
</feature>
<organism evidence="14 15">
    <name type="scientific">Aminobacterium colombiense (strain DSM 12261 / ALA-1)</name>
    <dbReference type="NCBI Taxonomy" id="572547"/>
    <lineage>
        <taxon>Bacteria</taxon>
        <taxon>Thermotogati</taxon>
        <taxon>Synergistota</taxon>
        <taxon>Synergistia</taxon>
        <taxon>Synergistales</taxon>
        <taxon>Aminobacteriaceae</taxon>
        <taxon>Aminobacterium</taxon>
    </lineage>
</organism>
<proteinExistence type="inferred from homology"/>
<keyword evidence="15" id="KW-1185">Reference proteome</keyword>
<evidence type="ECO:0000313" key="14">
    <source>
        <dbReference type="EMBL" id="ADE57664.1"/>
    </source>
</evidence>
<keyword evidence="3 12" id="KW-0479">Metal-binding</keyword>
<feature type="binding site" evidence="11">
    <location>
        <begin position="387"/>
        <end position="390"/>
    </location>
    <ligand>
        <name>GMP</name>
        <dbReference type="ChEBI" id="CHEBI:58115"/>
    </ligand>
</feature>
<dbReference type="HOGENOM" id="CLU_022279_0_1_0"/>
<accession>D5EGI2</accession>
<evidence type="ECO:0000313" key="15">
    <source>
        <dbReference type="Proteomes" id="UP000002366"/>
    </source>
</evidence>
<dbReference type="GO" id="GO:0005525">
    <property type="term" value="F:GTP binding"/>
    <property type="evidence" value="ECO:0007669"/>
    <property type="project" value="UniProtKB-KW"/>
</dbReference>
<dbReference type="KEGG" id="aco:Amico_1547"/>
<dbReference type="RefSeq" id="WP_013048927.1">
    <property type="nucleotide sequence ID" value="NC_014011.1"/>
</dbReference>
<keyword evidence="5" id="KW-0692">RNA repair</keyword>
<evidence type="ECO:0000256" key="3">
    <source>
        <dbReference type="ARBA" id="ARBA00022723"/>
    </source>
</evidence>
<dbReference type="eggNOG" id="COG1690">
    <property type="taxonomic scope" value="Bacteria"/>
</dbReference>
<dbReference type="GO" id="GO:0046872">
    <property type="term" value="F:metal ion binding"/>
    <property type="evidence" value="ECO:0007669"/>
    <property type="project" value="UniProtKB-UniRule"/>
</dbReference>
<evidence type="ECO:0000256" key="13">
    <source>
        <dbReference type="RuleBase" id="RU371113"/>
    </source>
</evidence>
<keyword evidence="4 11" id="KW-0547">Nucleotide-binding</keyword>
<gene>
    <name evidence="13" type="primary">rtcB</name>
    <name evidence="14" type="ordered locus">Amico_1547</name>
</gene>
<feature type="binding site" evidence="11">
    <location>
        <begin position="325"/>
        <end position="326"/>
    </location>
    <ligand>
        <name>GMP</name>
        <dbReference type="ChEBI" id="CHEBI:58115"/>
    </ligand>
</feature>
<evidence type="ECO:0000256" key="4">
    <source>
        <dbReference type="ARBA" id="ARBA00022741"/>
    </source>
</evidence>
<feature type="binding site" evidence="12">
    <location>
        <position position="204"/>
    </location>
    <ligand>
        <name>Mn(2+)</name>
        <dbReference type="ChEBI" id="CHEBI:29035"/>
        <label>1</label>
    </ligand>
</feature>
<dbReference type="GO" id="GO:0042245">
    <property type="term" value="P:RNA repair"/>
    <property type="evidence" value="ECO:0007669"/>
    <property type="project" value="UniProtKB-KW"/>
</dbReference>
<keyword evidence="6 11" id="KW-0342">GTP-binding</keyword>
<comment type="subunit">
    <text evidence="13">Monomer.</text>
</comment>
<feature type="binding site" evidence="11">
    <location>
        <begin position="203"/>
        <end position="207"/>
    </location>
    <ligand>
        <name>GMP</name>
        <dbReference type="ChEBI" id="CHEBI:58115"/>
    </ligand>
</feature>
<reference evidence="14 15" key="1">
    <citation type="journal article" date="2010" name="Stand. Genomic Sci.">
        <title>Complete genome sequence of Aminobacterium colombiense type strain (ALA-1).</title>
        <authorList>
            <person name="Chertkov O."/>
            <person name="Sikorski J."/>
            <person name="Brambilla E."/>
            <person name="Lapidus A."/>
            <person name="Copeland A."/>
            <person name="Glavina Del Rio T."/>
            <person name="Nolan M."/>
            <person name="Lucas S."/>
            <person name="Tice H."/>
            <person name="Cheng J.F."/>
            <person name="Han C."/>
            <person name="Detter J.C."/>
            <person name="Bruce D."/>
            <person name="Tapia R."/>
            <person name="Goodwin L."/>
            <person name="Pitluck S."/>
            <person name="Liolios K."/>
            <person name="Ivanova N."/>
            <person name="Mavromatis K."/>
            <person name="Ovchinnikova G."/>
            <person name="Pati A."/>
            <person name="Chen A."/>
            <person name="Palaniappan K."/>
            <person name="Land M."/>
            <person name="Hauser L."/>
            <person name="Chang Y.J."/>
            <person name="Jeffries C.D."/>
            <person name="Spring S."/>
            <person name="Rohde M."/>
            <person name="Goker M."/>
            <person name="Bristow J."/>
            <person name="Eisen J.A."/>
            <person name="Markowitz V."/>
            <person name="Hugenholtz P."/>
            <person name="Kyrpides N.C."/>
            <person name="Klenk H.P."/>
        </authorList>
    </citation>
    <scope>NUCLEOTIDE SEQUENCE [LARGE SCALE GENOMIC DNA]</scope>
    <source>
        <strain evidence="15">DSM 12261 / ALA-1</strain>
    </source>
</reference>
<evidence type="ECO:0000256" key="2">
    <source>
        <dbReference type="ARBA" id="ARBA00022598"/>
    </source>
</evidence>
<dbReference type="SUPFAM" id="SSF103365">
    <property type="entry name" value="Hypothetical protein PH1602"/>
    <property type="match status" value="1"/>
</dbReference>
<dbReference type="GO" id="GO:0003972">
    <property type="term" value="F:RNA ligase (ATP) activity"/>
    <property type="evidence" value="ECO:0007669"/>
    <property type="project" value="TreeGrafter"/>
</dbReference>
<evidence type="ECO:0000256" key="8">
    <source>
        <dbReference type="ARBA" id="ARBA00047746"/>
    </source>
</evidence>
<dbReference type="PANTHER" id="PTHR11118">
    <property type="entry name" value="RNA-SPLICING LIGASE RTCB HOMOLOG"/>
    <property type="match status" value="1"/>
</dbReference>
<dbReference type="FunFam" id="3.90.1860.10:FF:000001">
    <property type="entry name" value="tRNA-splicing ligase RtcB homolog"/>
    <property type="match status" value="1"/>
</dbReference>
<dbReference type="AlphaFoldDB" id="D5EGI2"/>
<comment type="catalytic activity">
    <reaction evidence="8">
        <text>a 3'-end 3'-phospho-ribonucleotide-RNA + a 5'-end dephospho-ribonucleoside-RNA + GTP = a ribonucleotidyl-ribonucleotide-RNA + GMP + diphosphate</text>
        <dbReference type="Rhea" id="RHEA:68076"/>
        <dbReference type="Rhea" id="RHEA-COMP:10463"/>
        <dbReference type="Rhea" id="RHEA-COMP:13936"/>
        <dbReference type="Rhea" id="RHEA-COMP:17355"/>
        <dbReference type="ChEBI" id="CHEBI:33019"/>
        <dbReference type="ChEBI" id="CHEBI:37565"/>
        <dbReference type="ChEBI" id="CHEBI:58115"/>
        <dbReference type="ChEBI" id="CHEBI:83062"/>
        <dbReference type="ChEBI" id="CHEBI:138284"/>
        <dbReference type="ChEBI" id="CHEBI:173118"/>
        <dbReference type="EC" id="6.5.1.8"/>
    </reaction>
</comment>
<evidence type="ECO:0000256" key="7">
    <source>
        <dbReference type="ARBA" id="ARBA00023211"/>
    </source>
</evidence>
<dbReference type="STRING" id="572547.Amico_1547"/>
<dbReference type="EC" id="6.5.1.-" evidence="13"/>
<keyword evidence="7 12" id="KW-0464">Manganese</keyword>
<dbReference type="PANTHER" id="PTHR11118:SF1">
    <property type="entry name" value="RNA-SPLICING LIGASE RTCB HOMOLOG"/>
    <property type="match status" value="1"/>
</dbReference>
<name>D5EGI2_AMICL</name>
<dbReference type="EMBL" id="CP001997">
    <property type="protein sequence ID" value="ADE57664.1"/>
    <property type="molecule type" value="Genomic_DNA"/>
</dbReference>